<evidence type="ECO:0008006" key="4">
    <source>
        <dbReference type="Google" id="ProtNLM"/>
    </source>
</evidence>
<name>A0A078KIN4_9FIRM</name>
<dbReference type="EMBL" id="LM995447">
    <property type="protein sequence ID" value="CDZ23401.1"/>
    <property type="molecule type" value="Genomic_DNA"/>
</dbReference>
<evidence type="ECO:0000313" key="2">
    <source>
        <dbReference type="EMBL" id="CDZ23401.1"/>
    </source>
</evidence>
<sequence length="159" mass="17448">MNGSKVVDFGLFGKDGHLTPKALALLKEGRLSDEEMAMALSHIGSCEACAEAFASDFTEEELLEVPHDFETELQDKIKQIETDKKRGFTLYVLRVAIAACAAIAITFSGTLNQLSGKPKIGSKIKAPDLSFVNTINQQLKDFSQNILNMEVWINAAKKK</sequence>
<keyword evidence="1" id="KW-0472">Membrane</keyword>
<gene>
    <name evidence="2" type="ORF">CCDG5_0258</name>
</gene>
<dbReference type="OrthoDB" id="1903557at2"/>
<dbReference type="HOGENOM" id="CLU_140221_0_0_9"/>
<accession>A0A078KIN4</accession>
<dbReference type="Proteomes" id="UP000032431">
    <property type="component" value="Chromosome I"/>
</dbReference>
<evidence type="ECO:0000313" key="3">
    <source>
        <dbReference type="Proteomes" id="UP000032431"/>
    </source>
</evidence>
<proteinExistence type="predicted"/>
<evidence type="ECO:0000256" key="1">
    <source>
        <dbReference type="SAM" id="Phobius"/>
    </source>
</evidence>
<dbReference type="KEGG" id="ccel:CCDG5_0258"/>
<keyword evidence="1" id="KW-0812">Transmembrane</keyword>
<dbReference type="PATRIC" id="fig|29343.3.peg.266"/>
<dbReference type="AlphaFoldDB" id="A0A078KIN4"/>
<keyword evidence="1" id="KW-1133">Transmembrane helix</keyword>
<protein>
    <recommendedName>
        <fullName evidence="4">Zinc-finger domain-containing protein</fullName>
    </recommendedName>
</protein>
<organism evidence="2 3">
    <name type="scientific">[Clostridium] cellulosi</name>
    <dbReference type="NCBI Taxonomy" id="29343"/>
    <lineage>
        <taxon>Bacteria</taxon>
        <taxon>Bacillati</taxon>
        <taxon>Bacillota</taxon>
        <taxon>Clostridia</taxon>
        <taxon>Eubacteriales</taxon>
        <taxon>Oscillospiraceae</taxon>
        <taxon>Oscillospiraceae incertae sedis</taxon>
    </lineage>
</organism>
<feature type="transmembrane region" description="Helical" evidence="1">
    <location>
        <begin position="88"/>
        <end position="107"/>
    </location>
</feature>
<reference evidence="3" key="1">
    <citation type="submission" date="2014-07" db="EMBL/GenBank/DDBJ databases">
        <authorList>
            <person name="Wibberg D."/>
        </authorList>
    </citation>
    <scope>NUCLEOTIDE SEQUENCE [LARGE SCALE GENOMIC DNA]</scope>
    <source>
        <strain evidence="3">DG5</strain>
    </source>
</reference>
<keyword evidence="3" id="KW-1185">Reference proteome</keyword>
<dbReference type="STRING" id="29343.CCDG5_0258"/>